<dbReference type="Gene3D" id="1.20.1510.10">
    <property type="entry name" value="Cation efflux protein transmembrane domain"/>
    <property type="match status" value="1"/>
</dbReference>
<feature type="transmembrane region" description="Helical" evidence="9">
    <location>
        <begin position="82"/>
        <end position="101"/>
    </location>
</feature>
<organism evidence="12 13">
    <name type="scientific">Marinobacterium nitratireducens</name>
    <dbReference type="NCBI Taxonomy" id="518897"/>
    <lineage>
        <taxon>Bacteria</taxon>
        <taxon>Pseudomonadati</taxon>
        <taxon>Pseudomonadota</taxon>
        <taxon>Gammaproteobacteria</taxon>
        <taxon>Oceanospirillales</taxon>
        <taxon>Oceanospirillaceae</taxon>
        <taxon>Marinobacterium</taxon>
    </lineage>
</organism>
<keyword evidence="6" id="KW-0406">Ion transport</keyword>
<dbReference type="InterPro" id="IPR027470">
    <property type="entry name" value="Cation_efflux_CTD"/>
</dbReference>
<evidence type="ECO:0000259" key="10">
    <source>
        <dbReference type="Pfam" id="PF01545"/>
    </source>
</evidence>
<dbReference type="InterPro" id="IPR050291">
    <property type="entry name" value="CDF_Transporter"/>
</dbReference>
<keyword evidence="8 9" id="KW-0472">Membrane</keyword>
<evidence type="ECO:0000256" key="3">
    <source>
        <dbReference type="ARBA" id="ARBA00022448"/>
    </source>
</evidence>
<dbReference type="Proteomes" id="UP000599578">
    <property type="component" value="Unassembled WGS sequence"/>
</dbReference>
<proteinExistence type="inferred from homology"/>
<gene>
    <name evidence="12" type="ORF">GCM10011348_01320</name>
</gene>
<evidence type="ECO:0000313" key="13">
    <source>
        <dbReference type="Proteomes" id="UP000599578"/>
    </source>
</evidence>
<keyword evidence="5 9" id="KW-0812">Transmembrane</keyword>
<dbReference type="GO" id="GO:0006826">
    <property type="term" value="P:iron ion transport"/>
    <property type="evidence" value="ECO:0007669"/>
    <property type="project" value="UniProtKB-KW"/>
</dbReference>
<feature type="domain" description="Cation efflux protein transmembrane" evidence="10">
    <location>
        <begin position="16"/>
        <end position="209"/>
    </location>
</feature>
<dbReference type="InterPro" id="IPR027469">
    <property type="entry name" value="Cation_efflux_TMD_sf"/>
</dbReference>
<dbReference type="GO" id="GO:0016020">
    <property type="term" value="C:membrane"/>
    <property type="evidence" value="ECO:0007669"/>
    <property type="project" value="UniProtKB-SubCell"/>
</dbReference>
<dbReference type="PANTHER" id="PTHR43840">
    <property type="entry name" value="MITOCHONDRIAL METAL TRANSPORTER 1-RELATED"/>
    <property type="match status" value="1"/>
</dbReference>
<dbReference type="GO" id="GO:0008324">
    <property type="term" value="F:monoatomic cation transmembrane transporter activity"/>
    <property type="evidence" value="ECO:0007669"/>
    <property type="project" value="InterPro"/>
</dbReference>
<dbReference type="NCBIfam" id="TIGR01297">
    <property type="entry name" value="CDF"/>
    <property type="match status" value="1"/>
</dbReference>
<dbReference type="AlphaFoldDB" id="A0A917Z8F1"/>
<dbReference type="Pfam" id="PF16916">
    <property type="entry name" value="ZT_dimer"/>
    <property type="match status" value="1"/>
</dbReference>
<accession>A0A917Z8F1</accession>
<evidence type="ECO:0000256" key="1">
    <source>
        <dbReference type="ARBA" id="ARBA00004141"/>
    </source>
</evidence>
<evidence type="ECO:0000256" key="8">
    <source>
        <dbReference type="ARBA" id="ARBA00023136"/>
    </source>
</evidence>
<evidence type="ECO:0000256" key="7">
    <source>
        <dbReference type="ARBA" id="ARBA00022989"/>
    </source>
</evidence>
<dbReference type="InterPro" id="IPR002524">
    <property type="entry name" value="Cation_efflux"/>
</dbReference>
<dbReference type="InterPro" id="IPR058533">
    <property type="entry name" value="Cation_efflux_TM"/>
</dbReference>
<keyword evidence="4" id="KW-0408">Iron</keyword>
<evidence type="ECO:0000256" key="5">
    <source>
        <dbReference type="ARBA" id="ARBA00022692"/>
    </source>
</evidence>
<dbReference type="EMBL" id="BMLT01000001">
    <property type="protein sequence ID" value="GGO75760.1"/>
    <property type="molecule type" value="Genomic_DNA"/>
</dbReference>
<feature type="domain" description="Cation efflux protein cytoplasmic" evidence="11">
    <location>
        <begin position="213"/>
        <end position="291"/>
    </location>
</feature>
<comment type="similarity">
    <text evidence="2">Belongs to the cation diffusion facilitator (CDF) transporter (TC 2.A.4) family. FieF subfamily.</text>
</comment>
<protein>
    <submittedName>
        <fullName evidence="12">Cation transporter</fullName>
    </submittedName>
</protein>
<dbReference type="FunFam" id="1.20.1510.10:FF:000006">
    <property type="entry name" value="Divalent cation efflux transporter"/>
    <property type="match status" value="1"/>
</dbReference>
<keyword evidence="3" id="KW-0813">Transport</keyword>
<feature type="transmembrane region" description="Helical" evidence="9">
    <location>
        <begin position="113"/>
        <end position="130"/>
    </location>
</feature>
<comment type="caution">
    <text evidence="12">The sequence shown here is derived from an EMBL/GenBank/DDBJ whole genome shotgun (WGS) entry which is preliminary data.</text>
</comment>
<name>A0A917Z8F1_9GAMM</name>
<dbReference type="InterPro" id="IPR036837">
    <property type="entry name" value="Cation_efflux_CTD_sf"/>
</dbReference>
<reference evidence="12 13" key="1">
    <citation type="journal article" date="2014" name="Int. J. Syst. Evol. Microbiol.">
        <title>Complete genome sequence of Corynebacterium casei LMG S-19264T (=DSM 44701T), isolated from a smear-ripened cheese.</title>
        <authorList>
            <consortium name="US DOE Joint Genome Institute (JGI-PGF)"/>
            <person name="Walter F."/>
            <person name="Albersmeier A."/>
            <person name="Kalinowski J."/>
            <person name="Ruckert C."/>
        </authorList>
    </citation>
    <scope>NUCLEOTIDE SEQUENCE [LARGE SCALE GENOMIC DNA]</scope>
    <source>
        <strain evidence="12 13">CGMCC 1.7286</strain>
    </source>
</reference>
<keyword evidence="7 9" id="KW-1133">Transmembrane helix</keyword>
<keyword evidence="6" id="KW-0864">Zinc transport</keyword>
<evidence type="ECO:0000259" key="11">
    <source>
        <dbReference type="Pfam" id="PF16916"/>
    </source>
</evidence>
<dbReference type="RefSeq" id="WP_188857346.1">
    <property type="nucleotide sequence ID" value="NZ_BMLT01000001.1"/>
</dbReference>
<dbReference type="Pfam" id="PF01545">
    <property type="entry name" value="Cation_efflux"/>
    <property type="match status" value="1"/>
</dbReference>
<dbReference type="SUPFAM" id="SSF161111">
    <property type="entry name" value="Cation efflux protein transmembrane domain-like"/>
    <property type="match status" value="1"/>
</dbReference>
<dbReference type="Gene3D" id="3.30.70.1350">
    <property type="entry name" value="Cation efflux protein, cytoplasmic domain"/>
    <property type="match status" value="1"/>
</dbReference>
<evidence type="ECO:0000256" key="9">
    <source>
        <dbReference type="SAM" id="Phobius"/>
    </source>
</evidence>
<keyword evidence="6" id="KW-0862">Zinc</keyword>
<evidence type="ECO:0000313" key="12">
    <source>
        <dbReference type="EMBL" id="GGO75760.1"/>
    </source>
</evidence>
<comment type="subcellular location">
    <subcellularLocation>
        <location evidence="1">Membrane</location>
        <topology evidence="1">Multi-pass membrane protein</topology>
    </subcellularLocation>
</comment>
<evidence type="ECO:0000256" key="6">
    <source>
        <dbReference type="ARBA" id="ARBA00022906"/>
    </source>
</evidence>
<evidence type="ECO:0000256" key="2">
    <source>
        <dbReference type="ARBA" id="ARBA00010212"/>
    </source>
</evidence>
<dbReference type="PANTHER" id="PTHR43840:SF15">
    <property type="entry name" value="MITOCHONDRIAL METAL TRANSPORTER 1-RELATED"/>
    <property type="match status" value="1"/>
</dbReference>
<keyword evidence="4" id="KW-0410">Iron transport</keyword>
<dbReference type="SUPFAM" id="SSF160240">
    <property type="entry name" value="Cation efflux protein cytoplasmic domain-like"/>
    <property type="match status" value="1"/>
</dbReference>
<evidence type="ECO:0000256" key="4">
    <source>
        <dbReference type="ARBA" id="ARBA00022496"/>
    </source>
</evidence>
<sequence>MLSAEQRQREARRVTLIGSALDAALGIAKIIVGLLAHSHALVADGIHSLSDLGTDFMVILVLKLAHKEPDQDHPYGHARFETLGTVMLGGLLIAVAGAMAYDSIDVILSREFLATPGWAALLVAGISVVSKEWIFRYTLAAGKRLKSDLIIANAWHSRTDAFSSIVVLIGIAGTMLGASWLDALTAVLVALLVAKIGWDLCWKSIKELVDTALPEDQVREIEDAVHEVDGVISVHSLKSRLMGGQSLLEMHIQVDSHLSASEGHYIGDAVVRTLKRRFDDIDQVIFHIDTYNDDDQLFCSTLPTRAEVEASLRQALDAIDPQLRWESLTLHYVNARIELELKIDGLTLAECRLSGRDLQRRLDDALNQLYWFGRLQLWQAPVDG</sequence>
<feature type="transmembrane region" description="Helical" evidence="9">
    <location>
        <begin position="165"/>
        <end position="194"/>
    </location>
</feature>
<dbReference type="GO" id="GO:0006829">
    <property type="term" value="P:zinc ion transport"/>
    <property type="evidence" value="ECO:0007669"/>
    <property type="project" value="UniProtKB-KW"/>
</dbReference>
<keyword evidence="13" id="KW-1185">Reference proteome</keyword>